<sequence>MKGGFGSFSFQHSVTKVKSLKEELEEVKNHLTTSEEKAGKLLTQNKQLEKENQSLILKISSLQEENIQNALDMSGLQTNIVELSRNVAELQLQMHMYENALTDKDTSLHKNAVQTLPWNAVQTLPWNAIQGRVLCDKLTSQRDFTISVYHCVENSLSRDIGAALETMHCLSDHEEGQEESETKDLDIQELKSTLKEYATIVETLRAEKGKLVSNIQQMQQELISNGINFPLMYKFNSSIFEGTKSLHCELELAQESTITGIEWTALDESLEREVLLLLQGPEQVGEKFKATIRTLREELSQMEELAGLHLLPSEDLETNGQEVHEKKPEAPRKVLASMKTLWLQKLNLLEAQKESLDKELIKLVGNLKRMRTEQLHLKKELSLRQNELESAKQLQEDTVEEGELLRSTLQELTKQLEDANRKMKDQERKLCAACEQVPTLEKKLEGSIAEQRALWAANISLACTYQELEENAKCQSLDLAFLRENHFKGLSRSVLCQTVCCCKGLEPQETSPFSYLSRLPILNGFLPLSPLLDALALDSLQQIKKYSTSKTPTKAGVPPTSKEQLRNGSFSDVTLEGHKGENCPVGLQTDADLRISGSGMEAKRAQEGDAVPLTDVVSREHIPSQDISIPASESADDSHVTETTLLHTMKERICETVSEAEEVNVAAEQETKEDCRNNMEGMTGDSSSAVAVPCIAAERSGQKGIFSVSPTEREVEAEFLRLSLGFKCDLFTLEKRVRLEERSRDLAEGNLKKEIAGALKLLESLASLSEDNQAQEIVKKLQKSLELLSLYASRVASKAEMLGAIHQETRVSKAVEVMIQHVENLKRTYAREHAELEELKEVLFQNEKSFSSSGDRDELSSKKLSNSLKVKMLLRSITASFLLGLVLSALFPLRVSIAALPRNVGNAGSGLPLAPSNEMDRSDQNEKLNRRSSWNTLTEPTPPETKASKAQKLNEKERSSSAHNNFGKANKTLCVSLVAIVVLAILSSLIVGLSFQRPAEAALVGTGNAWTSIQQLLWPYTGLRHEGPPPV</sequence>
<organism evidence="1 2">
    <name type="scientific">Sphaerodactylus townsendi</name>
    <dbReference type="NCBI Taxonomy" id="933632"/>
    <lineage>
        <taxon>Eukaryota</taxon>
        <taxon>Metazoa</taxon>
        <taxon>Chordata</taxon>
        <taxon>Craniata</taxon>
        <taxon>Vertebrata</taxon>
        <taxon>Euteleostomi</taxon>
        <taxon>Lepidosauria</taxon>
        <taxon>Squamata</taxon>
        <taxon>Bifurcata</taxon>
        <taxon>Gekkota</taxon>
        <taxon>Sphaerodactylidae</taxon>
        <taxon>Sphaerodactylus</taxon>
    </lineage>
</organism>
<keyword evidence="2" id="KW-1185">Reference proteome</keyword>
<evidence type="ECO:0000313" key="1">
    <source>
        <dbReference type="EMBL" id="KAH8006506.1"/>
    </source>
</evidence>
<dbReference type="EMBL" id="CM037619">
    <property type="protein sequence ID" value="KAH8006506.1"/>
    <property type="molecule type" value="Genomic_DNA"/>
</dbReference>
<evidence type="ECO:0000313" key="2">
    <source>
        <dbReference type="Proteomes" id="UP000827872"/>
    </source>
</evidence>
<gene>
    <name evidence="1" type="ORF">K3G42_006331</name>
</gene>
<reference evidence="1" key="1">
    <citation type="submission" date="2021-08" db="EMBL/GenBank/DDBJ databases">
        <title>The first chromosome-level gecko genome reveals the dynamic sex chromosomes of Neotropical dwarf geckos (Sphaerodactylidae: Sphaerodactylus).</title>
        <authorList>
            <person name="Pinto B.J."/>
            <person name="Keating S.E."/>
            <person name="Gamble T."/>
        </authorList>
    </citation>
    <scope>NUCLEOTIDE SEQUENCE</scope>
    <source>
        <strain evidence="1">TG3544</strain>
    </source>
</reference>
<protein>
    <submittedName>
        <fullName evidence="1">Uncharacterized protein</fullName>
    </submittedName>
</protein>
<proteinExistence type="predicted"/>
<accession>A0ACB8FM68</accession>
<comment type="caution">
    <text evidence="1">The sequence shown here is derived from an EMBL/GenBank/DDBJ whole genome shotgun (WGS) entry which is preliminary data.</text>
</comment>
<dbReference type="Proteomes" id="UP000827872">
    <property type="component" value="Linkage Group LG06"/>
</dbReference>
<name>A0ACB8FM68_9SAUR</name>